<evidence type="ECO:0000313" key="1">
    <source>
        <dbReference type="EMBL" id="KIW32621.1"/>
    </source>
</evidence>
<dbReference type="Gene3D" id="3.10.450.50">
    <property type="match status" value="1"/>
</dbReference>
<organism evidence="1 2">
    <name type="scientific">Cladophialophora immunda</name>
    <dbReference type="NCBI Taxonomy" id="569365"/>
    <lineage>
        <taxon>Eukaryota</taxon>
        <taxon>Fungi</taxon>
        <taxon>Dikarya</taxon>
        <taxon>Ascomycota</taxon>
        <taxon>Pezizomycotina</taxon>
        <taxon>Eurotiomycetes</taxon>
        <taxon>Chaetothyriomycetidae</taxon>
        <taxon>Chaetothyriales</taxon>
        <taxon>Herpotrichiellaceae</taxon>
        <taxon>Cladophialophora</taxon>
    </lineage>
</organism>
<dbReference type="STRING" id="569365.A0A0D1ZWU1"/>
<accession>A0A0D1ZWU1</accession>
<dbReference type="InterPro" id="IPR032710">
    <property type="entry name" value="NTF2-like_dom_sf"/>
</dbReference>
<reference evidence="1 2" key="1">
    <citation type="submission" date="2015-01" db="EMBL/GenBank/DDBJ databases">
        <title>The Genome Sequence of Cladophialophora immunda CBS83496.</title>
        <authorList>
            <consortium name="The Broad Institute Genomics Platform"/>
            <person name="Cuomo C."/>
            <person name="de Hoog S."/>
            <person name="Gorbushina A."/>
            <person name="Stielow B."/>
            <person name="Teixiera M."/>
            <person name="Abouelleil A."/>
            <person name="Chapman S.B."/>
            <person name="Priest M."/>
            <person name="Young S.K."/>
            <person name="Wortman J."/>
            <person name="Nusbaum C."/>
            <person name="Birren B."/>
        </authorList>
    </citation>
    <scope>NUCLEOTIDE SEQUENCE [LARGE SCALE GENOMIC DNA]</scope>
    <source>
        <strain evidence="1 2">CBS 83496</strain>
    </source>
</reference>
<dbReference type="OrthoDB" id="3468019at2759"/>
<gene>
    <name evidence="1" type="ORF">PV07_04152</name>
</gene>
<dbReference type="HOGENOM" id="CLU_1651971_0_0_1"/>
<keyword evidence="2" id="KW-1185">Reference proteome</keyword>
<dbReference type="Proteomes" id="UP000054466">
    <property type="component" value="Unassembled WGS sequence"/>
</dbReference>
<dbReference type="EMBL" id="KN847041">
    <property type="protein sequence ID" value="KIW32621.1"/>
    <property type="molecule type" value="Genomic_DNA"/>
</dbReference>
<dbReference type="AlphaFoldDB" id="A0A0D1ZWU1"/>
<dbReference type="SUPFAM" id="SSF54427">
    <property type="entry name" value="NTF2-like"/>
    <property type="match status" value="1"/>
</dbReference>
<protein>
    <submittedName>
        <fullName evidence="1">Uncharacterized protein</fullName>
    </submittedName>
</protein>
<sequence length="160" mass="17739">MGDAQLLRRDYSSEYYPTGSQVDEDIQRHMVRYYTAVDTLGAHEEYALSFARDAVLTLPNGSSVRGHDDLRALHQNMWHDVESRYHRPLKVFHGGNPTPSDTTTGSSTEVVVIGSVEYWSKTGACTKKNMASYFQLQKAPDDAVGGGGGVRIRSLAVWLS</sequence>
<name>A0A0D1ZWU1_9EURO</name>
<dbReference type="VEuPathDB" id="FungiDB:PV07_04152"/>
<evidence type="ECO:0000313" key="2">
    <source>
        <dbReference type="Proteomes" id="UP000054466"/>
    </source>
</evidence>
<dbReference type="GeneID" id="27343346"/>
<proteinExistence type="predicted"/>
<dbReference type="RefSeq" id="XP_016252837.1">
    <property type="nucleotide sequence ID" value="XM_016390935.1"/>
</dbReference>